<dbReference type="EMBL" id="NAJO01000082">
    <property type="protein sequence ID" value="OQN95679.1"/>
    <property type="molecule type" value="Genomic_DNA"/>
</dbReference>
<dbReference type="InterPro" id="IPR026893">
    <property type="entry name" value="Tyr/Ser_Pase_IphP-type"/>
</dbReference>
<accession>A0A1V8S9G5</accession>
<dbReference type="SUPFAM" id="SSF52799">
    <property type="entry name" value="(Phosphotyrosine protein) phosphatases II"/>
    <property type="match status" value="1"/>
</dbReference>
<dbReference type="PROSITE" id="PS00383">
    <property type="entry name" value="TYR_PHOSPHATASE_1"/>
    <property type="match status" value="1"/>
</dbReference>
<organism evidence="2 3">
    <name type="scientific">Cryoendolithus antarcticus</name>
    <dbReference type="NCBI Taxonomy" id="1507870"/>
    <lineage>
        <taxon>Eukaryota</taxon>
        <taxon>Fungi</taxon>
        <taxon>Dikarya</taxon>
        <taxon>Ascomycota</taxon>
        <taxon>Pezizomycotina</taxon>
        <taxon>Dothideomycetes</taxon>
        <taxon>Dothideomycetidae</taxon>
        <taxon>Cladosporiales</taxon>
        <taxon>Cladosporiaceae</taxon>
        <taxon>Cryoendolithus</taxon>
    </lineage>
</organism>
<dbReference type="Proteomes" id="UP000192596">
    <property type="component" value="Unassembled WGS sequence"/>
</dbReference>
<dbReference type="PANTHER" id="PTHR31126:SF1">
    <property type="entry name" value="TYROSINE SPECIFIC PROTEIN PHOSPHATASES DOMAIN-CONTAINING PROTEIN"/>
    <property type="match status" value="1"/>
</dbReference>
<comment type="caution">
    <text evidence="2">The sequence shown here is derived from an EMBL/GenBank/DDBJ whole genome shotgun (WGS) entry which is preliminary data.</text>
</comment>
<gene>
    <name evidence="2" type="ORF">B0A48_18203</name>
</gene>
<name>A0A1V8S9G5_9PEZI</name>
<dbReference type="GO" id="GO:0004721">
    <property type="term" value="F:phosphoprotein phosphatase activity"/>
    <property type="evidence" value="ECO:0007669"/>
    <property type="project" value="InterPro"/>
</dbReference>
<dbReference type="PROSITE" id="PS50056">
    <property type="entry name" value="TYR_PHOSPHATASE_2"/>
    <property type="match status" value="1"/>
</dbReference>
<protein>
    <recommendedName>
        <fullName evidence="1">Tyrosine specific protein phosphatases domain-containing protein</fullName>
    </recommendedName>
</protein>
<proteinExistence type="predicted"/>
<keyword evidence="3" id="KW-1185">Reference proteome</keyword>
<dbReference type="PANTHER" id="PTHR31126">
    <property type="entry name" value="TYROSINE-PROTEIN PHOSPHATASE"/>
    <property type="match status" value="1"/>
</dbReference>
<evidence type="ECO:0000313" key="3">
    <source>
        <dbReference type="Proteomes" id="UP000192596"/>
    </source>
</evidence>
<feature type="domain" description="Tyrosine specific protein phosphatases" evidence="1">
    <location>
        <begin position="128"/>
        <end position="188"/>
    </location>
</feature>
<reference evidence="3" key="1">
    <citation type="submission" date="2017-03" db="EMBL/GenBank/DDBJ databases">
        <title>Genomes of endolithic fungi from Antarctica.</title>
        <authorList>
            <person name="Coleine C."/>
            <person name="Masonjones S."/>
            <person name="Stajich J.E."/>
        </authorList>
    </citation>
    <scope>NUCLEOTIDE SEQUENCE [LARGE SCALE GENOMIC DNA]</scope>
    <source>
        <strain evidence="3">CCFEE 5527</strain>
    </source>
</reference>
<dbReference type="Pfam" id="PF13350">
    <property type="entry name" value="Y_phosphatase3"/>
    <property type="match status" value="1"/>
</dbReference>
<dbReference type="Gene3D" id="3.90.190.10">
    <property type="entry name" value="Protein tyrosine phosphatase superfamily"/>
    <property type="match status" value="1"/>
</dbReference>
<dbReference type="OrthoDB" id="449382at2759"/>
<dbReference type="InterPro" id="IPR000387">
    <property type="entry name" value="Tyr_Pase_dom"/>
</dbReference>
<dbReference type="InParanoid" id="A0A1V8S9G5"/>
<dbReference type="InterPro" id="IPR016130">
    <property type="entry name" value="Tyr_Pase_AS"/>
</dbReference>
<evidence type="ECO:0000259" key="1">
    <source>
        <dbReference type="PROSITE" id="PS50056"/>
    </source>
</evidence>
<evidence type="ECO:0000313" key="2">
    <source>
        <dbReference type="EMBL" id="OQN95679.1"/>
    </source>
</evidence>
<sequence>MGSTSLPSPPFIEVDGIANFRDIGGYTTASSQKVRNGVVYRAADPSKVSPAGLKRMKEELGVTTIFDFRSLPELQRTGPEWADVETDHPDPFAPYGITRHWTPVFAAQDYGPEQVALRYKHYTRSGTEGFVQAYRDILSSGTEAYEKVFRHLAQEAPGGCLVHCTAGKDRTGVLVALLFLLVGVEHEVIAEEYSLTDLGLQHLKPMFIERLLRNPALAGDEAGVANMVSSRKECMLDSIVMINEEFGGAETYIKERCGLNQNEIELLKRNLVA</sequence>
<dbReference type="InterPro" id="IPR029021">
    <property type="entry name" value="Prot-tyrosine_phosphatase-like"/>
</dbReference>
<dbReference type="AlphaFoldDB" id="A0A1V8S9G5"/>
<dbReference type="STRING" id="1507870.A0A1V8S9G5"/>